<dbReference type="Gene3D" id="3.40.50.300">
    <property type="entry name" value="P-loop containing nucleotide triphosphate hydrolases"/>
    <property type="match status" value="1"/>
</dbReference>
<evidence type="ECO:0000313" key="3">
    <source>
        <dbReference type="EMBL" id="EMJ5134567.1"/>
    </source>
</evidence>
<evidence type="ECO:0000259" key="1">
    <source>
        <dbReference type="Pfam" id="PF03354"/>
    </source>
</evidence>
<protein>
    <submittedName>
        <fullName evidence="3">Terminase large subunit</fullName>
    </submittedName>
</protein>
<organism evidence="3">
    <name type="scientific">Providencia stuartii</name>
    <dbReference type="NCBI Taxonomy" id="588"/>
    <lineage>
        <taxon>Bacteria</taxon>
        <taxon>Pseudomonadati</taxon>
        <taxon>Pseudomonadota</taxon>
        <taxon>Gammaproteobacteria</taxon>
        <taxon>Enterobacterales</taxon>
        <taxon>Morganellaceae</taxon>
        <taxon>Providencia</taxon>
    </lineage>
</organism>
<sequence>MATYPSVNAANQYARDIVSGKIPSCIYVKQSCQRHLDDLQKAKDKNWPYRFDKDKAERFCRFAQLMPHTKGDWAKRKLRITLEPWQLFIFCVVFGWVKKKCGNRRFTEMYVEVPRKNGKSLIAAAVGNYMFCADGEYGAEVYCGATTEKQAWKVFEPALAMVKKLPSLRKRFQIKPWAEKMTRPDGSVFAPLIGDPGDGDNPTCAIIDEYHEHSTDALYTTMTTGMGAREQPLTLIITTAGFDIQSPCYDKRSQVTEILEGIRTGGANEQIFGIIYTIDKEDDWKAPEAVIKSNPNCGVSVKYDYLLAKQELGITTPRQTNQIKTKHFNIWVTAKSAFYNMDHWRKAEDKSLKIEDFYGEDVYLGIDLATKLDLNCVAPIFKREINGKKHYFSVSPLFFAPEDTIYSTDTDKLRTAERYQSFVNQGVLIPSDGAEVDYRLIEDSILKLRSHLNIVSSPIDPSGAIALSHRLQDEGLEPISITQNYTNMSDPMKEIEAALAAGRFHHDGNPIMTWCFQNVVGKYLPGSDDVVRPTKDGNENKIDGAVSTMMGVGRAMLNESRDFLSSLDPDEDILYL</sequence>
<dbReference type="Pfam" id="PF03354">
    <property type="entry name" value="TerL_ATPase"/>
    <property type="match status" value="1"/>
</dbReference>
<dbReference type="PANTHER" id="PTHR41287:SF1">
    <property type="entry name" value="PROTEIN YMFN"/>
    <property type="match status" value="1"/>
</dbReference>
<dbReference type="InterPro" id="IPR046461">
    <property type="entry name" value="TerL_ATPase"/>
</dbReference>
<dbReference type="GO" id="GO:0004519">
    <property type="term" value="F:endonuclease activity"/>
    <property type="evidence" value="ECO:0007669"/>
    <property type="project" value="InterPro"/>
</dbReference>
<feature type="domain" description="Terminase large subunit-like ATPase" evidence="1">
    <location>
        <begin position="84"/>
        <end position="254"/>
    </location>
</feature>
<reference evidence="3" key="1">
    <citation type="submission" date="2024-02" db="EMBL/GenBank/DDBJ databases">
        <authorList>
            <consortium name="Clinical and Environmental Microbiology Branch: Whole genome sequencing antimicrobial resistance pathogens in the healthcare setting"/>
        </authorList>
    </citation>
    <scope>NUCLEOTIDE SEQUENCE</scope>
    <source>
        <strain evidence="3">2021GO-0154</strain>
    </source>
</reference>
<proteinExistence type="predicted"/>
<gene>
    <name evidence="3" type="ORF">RG298_002304</name>
</gene>
<dbReference type="EMBL" id="ABMABF030000006">
    <property type="protein sequence ID" value="EMJ5134567.1"/>
    <property type="molecule type" value="Genomic_DNA"/>
</dbReference>
<comment type="caution">
    <text evidence="3">The sequence shown here is derived from an EMBL/GenBank/DDBJ whole genome shotgun (WGS) entry which is preliminary data.</text>
</comment>
<dbReference type="PANTHER" id="PTHR41287">
    <property type="match status" value="1"/>
</dbReference>
<accession>A0AAI9DC85</accession>
<dbReference type="AlphaFoldDB" id="A0AAI9DC85"/>
<dbReference type="Pfam" id="PF20441">
    <property type="entry name" value="TerL_nuclease"/>
    <property type="match status" value="1"/>
</dbReference>
<dbReference type="InterPro" id="IPR005021">
    <property type="entry name" value="Terminase_largesu-like"/>
</dbReference>
<dbReference type="InterPro" id="IPR027417">
    <property type="entry name" value="P-loop_NTPase"/>
</dbReference>
<feature type="domain" description="Terminase large subunit-like endonuclease" evidence="2">
    <location>
        <begin position="270"/>
        <end position="559"/>
    </location>
</feature>
<dbReference type="InterPro" id="IPR046462">
    <property type="entry name" value="TerL_nuclease"/>
</dbReference>
<evidence type="ECO:0000259" key="2">
    <source>
        <dbReference type="Pfam" id="PF20441"/>
    </source>
</evidence>
<name>A0AAI9DC85_PROST</name>